<dbReference type="EMBL" id="FWYD01000002">
    <property type="protein sequence ID" value="SMC55542.1"/>
    <property type="molecule type" value="Genomic_DNA"/>
</dbReference>
<protein>
    <submittedName>
        <fullName evidence="2">Ca-activated chloride channel family protein</fullName>
    </submittedName>
</protein>
<keyword evidence="3" id="KW-1185">Reference proteome</keyword>
<feature type="transmembrane region" description="Helical" evidence="1">
    <location>
        <begin position="272"/>
        <end position="293"/>
    </location>
</feature>
<feature type="transmembrane region" description="Helical" evidence="1">
    <location>
        <begin position="61"/>
        <end position="82"/>
    </location>
</feature>
<organism evidence="2 3">
    <name type="scientific">Primorskyibacter flagellatus</name>
    <dbReference type="NCBI Taxonomy" id="1387277"/>
    <lineage>
        <taxon>Bacteria</taxon>
        <taxon>Pseudomonadati</taxon>
        <taxon>Pseudomonadota</taxon>
        <taxon>Alphaproteobacteria</taxon>
        <taxon>Rhodobacterales</taxon>
        <taxon>Roseobacteraceae</taxon>
        <taxon>Primorskyibacter</taxon>
    </lineage>
</organism>
<reference evidence="2 3" key="1">
    <citation type="submission" date="2017-04" db="EMBL/GenBank/DDBJ databases">
        <authorList>
            <person name="Afonso C.L."/>
            <person name="Miller P.J."/>
            <person name="Scott M.A."/>
            <person name="Spackman E."/>
            <person name="Goraichik I."/>
            <person name="Dimitrov K.M."/>
            <person name="Suarez D.L."/>
            <person name="Swayne D.E."/>
        </authorList>
    </citation>
    <scope>NUCLEOTIDE SEQUENCE [LARGE SCALE GENOMIC DNA]</scope>
    <source>
        <strain evidence="2 3">CGMCC 1.12644</strain>
    </source>
</reference>
<accession>A0A1W2A4Z3</accession>
<keyword evidence="1" id="KW-0812">Transmembrane</keyword>
<dbReference type="Gene3D" id="3.40.50.410">
    <property type="entry name" value="von Willebrand factor, type A domain"/>
    <property type="match status" value="1"/>
</dbReference>
<proteinExistence type="predicted"/>
<dbReference type="STRING" id="1387277.SAMN06295998_102392"/>
<evidence type="ECO:0000256" key="1">
    <source>
        <dbReference type="SAM" id="Phobius"/>
    </source>
</evidence>
<feature type="transmembrane region" description="Helical" evidence="1">
    <location>
        <begin position="6"/>
        <end position="27"/>
    </location>
</feature>
<sequence length="298" mass="31760">MIGDLTLLRPLWLLALPVLAVLAVWLYRHQGGIGGWERAIRPELLRAMAALGRVETRRDRVPLIAAVGAAAVAVLALSGPAVERRDAVSFRNLDGVVLVVDASPSVTESPRWQDLVTMGRFGIASLGSRPGGMVVYAGDAYVATDLTADHKQLGQTLSLIGPETVPDPGSRPERGLDLAGVMLTEAEVLAGDVVLFTDGAGLGPDSLTVAERIAAEGARLSIIAFGPLTPEMEAHAAIGGGTLMSLDAPDDLSDWLTGQARDRLEQQSYPLLFWRDMGRALLALALIPMLMLFRRQMT</sequence>
<dbReference type="OrthoDB" id="8005957at2"/>
<gene>
    <name evidence="2" type="ORF">SAMN06295998_102392</name>
</gene>
<dbReference type="SUPFAM" id="SSF53300">
    <property type="entry name" value="vWA-like"/>
    <property type="match status" value="1"/>
</dbReference>
<dbReference type="AlphaFoldDB" id="A0A1W2A4Z3"/>
<keyword evidence="1" id="KW-0472">Membrane</keyword>
<dbReference type="InterPro" id="IPR036465">
    <property type="entry name" value="vWFA_dom_sf"/>
</dbReference>
<evidence type="ECO:0000313" key="3">
    <source>
        <dbReference type="Proteomes" id="UP000192330"/>
    </source>
</evidence>
<dbReference type="Proteomes" id="UP000192330">
    <property type="component" value="Unassembled WGS sequence"/>
</dbReference>
<evidence type="ECO:0000313" key="2">
    <source>
        <dbReference type="EMBL" id="SMC55542.1"/>
    </source>
</evidence>
<name>A0A1W2A4Z3_9RHOB</name>
<keyword evidence="1" id="KW-1133">Transmembrane helix</keyword>